<evidence type="ECO:0000256" key="2">
    <source>
        <dbReference type="SAM" id="SignalP"/>
    </source>
</evidence>
<name>A0A1G9QLL9_9CORY</name>
<keyword evidence="2" id="KW-0732">Signal</keyword>
<dbReference type="Proteomes" id="UP000199350">
    <property type="component" value="Chromosome I"/>
</dbReference>
<accession>A0A1G9QLL9</accession>
<feature type="signal peptide" evidence="2">
    <location>
        <begin position="1"/>
        <end position="31"/>
    </location>
</feature>
<evidence type="ECO:0000313" key="5">
    <source>
        <dbReference type="Proteomes" id="UP000199350"/>
    </source>
</evidence>
<evidence type="ECO:0000313" key="4">
    <source>
        <dbReference type="EMBL" id="SDM11914.1"/>
    </source>
</evidence>
<dbReference type="STRING" id="38302.SAMN04488535_1989"/>
<gene>
    <name evidence="4" type="ORF">SAMN04488535_1989</name>
</gene>
<protein>
    <recommendedName>
        <fullName evidence="3">AMIN-like domain-containing protein</fullName>
    </recommendedName>
</protein>
<dbReference type="InterPro" id="IPR056303">
    <property type="entry name" value="AMIN-like"/>
</dbReference>
<organism evidence="4 5">
    <name type="scientific">Corynebacterium mycetoides</name>
    <dbReference type="NCBI Taxonomy" id="38302"/>
    <lineage>
        <taxon>Bacteria</taxon>
        <taxon>Bacillati</taxon>
        <taxon>Actinomycetota</taxon>
        <taxon>Actinomycetes</taxon>
        <taxon>Mycobacteriales</taxon>
        <taxon>Corynebacteriaceae</taxon>
        <taxon>Corynebacterium</taxon>
    </lineage>
</organism>
<feature type="domain" description="AMIN-like" evidence="3">
    <location>
        <begin position="76"/>
        <end position="199"/>
    </location>
</feature>
<evidence type="ECO:0000256" key="1">
    <source>
        <dbReference type="SAM" id="MobiDB-lite"/>
    </source>
</evidence>
<feature type="region of interest" description="Disordered" evidence="1">
    <location>
        <begin position="44"/>
        <end position="68"/>
    </location>
</feature>
<keyword evidence="5" id="KW-1185">Reference proteome</keyword>
<feature type="chain" id="PRO_5009245351" description="AMIN-like domain-containing protein" evidence="2">
    <location>
        <begin position="32"/>
        <end position="201"/>
    </location>
</feature>
<evidence type="ECO:0000259" key="3">
    <source>
        <dbReference type="Pfam" id="PF24837"/>
    </source>
</evidence>
<dbReference type="AlphaFoldDB" id="A0A1G9QLL9"/>
<dbReference type="EMBL" id="LT629700">
    <property type="protein sequence ID" value="SDM11914.1"/>
    <property type="molecule type" value="Genomic_DNA"/>
</dbReference>
<reference evidence="5" key="1">
    <citation type="submission" date="2016-10" db="EMBL/GenBank/DDBJ databases">
        <authorList>
            <person name="Varghese N."/>
            <person name="Submissions S."/>
        </authorList>
    </citation>
    <scope>NUCLEOTIDE SEQUENCE [LARGE SCALE GENOMIC DNA]</scope>
    <source>
        <strain evidence="5">DSM 20632</strain>
    </source>
</reference>
<dbReference type="Pfam" id="PF24837">
    <property type="entry name" value="AMIN-like"/>
    <property type="match status" value="1"/>
</dbReference>
<sequence length="201" mass="20226">MFLSVGLPRAAAGTGLAAVACAAAVAVSACATDAAPMRDGTETVAAKLGGTPGPVAPASMDQSPKTLRPEPPAQLAVGDVTVASHGGYDRLVVTLHGAGQPGWFVDYVPSPMQETIGKPIKVAGNAFLNINIDGTVSRAEAGLASPAPIDISAASSNVVDLVNVGTIDDRTQLILGLRTAAPYSVQLTSDPTRLIIDISTS</sequence>
<proteinExistence type="predicted"/>